<dbReference type="PROSITE" id="PS50801">
    <property type="entry name" value="STAS"/>
    <property type="match status" value="1"/>
</dbReference>
<dbReference type="SUPFAM" id="SSF52091">
    <property type="entry name" value="SpoIIaa-like"/>
    <property type="match status" value="1"/>
</dbReference>
<organism evidence="3 4">
    <name type="scientific">Actinotalea soli</name>
    <dbReference type="NCBI Taxonomy" id="2819234"/>
    <lineage>
        <taxon>Bacteria</taxon>
        <taxon>Bacillati</taxon>
        <taxon>Actinomycetota</taxon>
        <taxon>Actinomycetes</taxon>
        <taxon>Micrococcales</taxon>
        <taxon>Cellulomonadaceae</taxon>
        <taxon>Actinotalea</taxon>
    </lineage>
</organism>
<dbReference type="InterPro" id="IPR058548">
    <property type="entry name" value="MlaB-like_STAS"/>
</dbReference>
<accession>A0A939RTK8</accession>
<dbReference type="Pfam" id="PF13466">
    <property type="entry name" value="STAS_2"/>
    <property type="match status" value="1"/>
</dbReference>
<dbReference type="CDD" id="cd07043">
    <property type="entry name" value="STAS_anti-anti-sigma_factors"/>
    <property type="match status" value="1"/>
</dbReference>
<dbReference type="Gene3D" id="3.30.750.24">
    <property type="entry name" value="STAS domain"/>
    <property type="match status" value="1"/>
</dbReference>
<feature type="region of interest" description="Disordered" evidence="1">
    <location>
        <begin position="1"/>
        <end position="27"/>
    </location>
</feature>
<proteinExistence type="predicted"/>
<name>A0A939RTK8_9CELL</name>
<keyword evidence="4" id="KW-1185">Reference proteome</keyword>
<feature type="domain" description="STAS" evidence="2">
    <location>
        <begin position="18"/>
        <end position="110"/>
    </location>
</feature>
<evidence type="ECO:0000313" key="3">
    <source>
        <dbReference type="EMBL" id="MBO1751359.1"/>
    </source>
</evidence>
<feature type="compositionally biased region" description="Basic and acidic residues" evidence="1">
    <location>
        <begin position="1"/>
        <end position="11"/>
    </location>
</feature>
<dbReference type="InterPro" id="IPR002645">
    <property type="entry name" value="STAS_dom"/>
</dbReference>
<sequence length="145" mass="15039">MRGSVDPHDQQSDQPLPGSVAVRHDEQGSVVTLRGEVDASLRDDAGLTMAAVLAHGGPVLVEMSGVTFIDSSGLAFVIQLHRLGVEDETQPCTLLNPPDLVLEMLEMVGLGGEIPLAFTPGDGDPEDPWAGIAAAEAEDLASSTA</sequence>
<evidence type="ECO:0000259" key="2">
    <source>
        <dbReference type="PROSITE" id="PS50801"/>
    </source>
</evidence>
<dbReference type="AlphaFoldDB" id="A0A939RTK8"/>
<dbReference type="EMBL" id="JAGEMK010000002">
    <property type="protein sequence ID" value="MBO1751359.1"/>
    <property type="molecule type" value="Genomic_DNA"/>
</dbReference>
<evidence type="ECO:0000256" key="1">
    <source>
        <dbReference type="SAM" id="MobiDB-lite"/>
    </source>
</evidence>
<gene>
    <name evidence="3" type="ORF">J4G33_06040</name>
</gene>
<protein>
    <submittedName>
        <fullName evidence="3">STAS domain-containing protein</fullName>
    </submittedName>
</protein>
<evidence type="ECO:0000313" key="4">
    <source>
        <dbReference type="Proteomes" id="UP000664209"/>
    </source>
</evidence>
<comment type="caution">
    <text evidence="3">The sequence shown here is derived from an EMBL/GenBank/DDBJ whole genome shotgun (WGS) entry which is preliminary data.</text>
</comment>
<dbReference type="InterPro" id="IPR036513">
    <property type="entry name" value="STAS_dom_sf"/>
</dbReference>
<dbReference type="Proteomes" id="UP000664209">
    <property type="component" value="Unassembled WGS sequence"/>
</dbReference>
<reference evidence="3" key="1">
    <citation type="submission" date="2021-03" db="EMBL/GenBank/DDBJ databases">
        <title>Actinotalea soli sp. nov., isolated from soil.</title>
        <authorList>
            <person name="Ping W."/>
            <person name="Zhang J."/>
        </authorList>
    </citation>
    <scope>NUCLEOTIDE SEQUENCE</scope>
    <source>
        <strain evidence="3">BY-33</strain>
    </source>
</reference>